<dbReference type="Proteomes" id="UP001266305">
    <property type="component" value="Unassembled WGS sequence"/>
</dbReference>
<reference evidence="1 2" key="1">
    <citation type="submission" date="2023-05" db="EMBL/GenBank/DDBJ databases">
        <title>B98-5 Cell Line De Novo Hybrid Assembly: An Optical Mapping Approach.</title>
        <authorList>
            <person name="Kananen K."/>
            <person name="Auerbach J.A."/>
            <person name="Kautto E."/>
            <person name="Blachly J.S."/>
        </authorList>
    </citation>
    <scope>NUCLEOTIDE SEQUENCE [LARGE SCALE GENOMIC DNA]</scope>
    <source>
        <strain evidence="1">B95-8</strain>
        <tissue evidence="1">Cell line</tissue>
    </source>
</reference>
<organism evidence="1 2">
    <name type="scientific">Saguinus oedipus</name>
    <name type="common">Cotton-top tamarin</name>
    <name type="synonym">Oedipomidas oedipus</name>
    <dbReference type="NCBI Taxonomy" id="9490"/>
    <lineage>
        <taxon>Eukaryota</taxon>
        <taxon>Metazoa</taxon>
        <taxon>Chordata</taxon>
        <taxon>Craniata</taxon>
        <taxon>Vertebrata</taxon>
        <taxon>Euteleostomi</taxon>
        <taxon>Mammalia</taxon>
        <taxon>Eutheria</taxon>
        <taxon>Euarchontoglires</taxon>
        <taxon>Primates</taxon>
        <taxon>Haplorrhini</taxon>
        <taxon>Platyrrhini</taxon>
        <taxon>Cebidae</taxon>
        <taxon>Callitrichinae</taxon>
        <taxon>Saguinus</taxon>
    </lineage>
</organism>
<protein>
    <submittedName>
        <fullName evidence="1">AT-rich interactive domain-containing protein 5B</fullName>
    </submittedName>
</protein>
<gene>
    <name evidence="1" type="primary">ARID5B_1</name>
    <name evidence="1" type="ORF">P7K49_024035</name>
</gene>
<dbReference type="PANTHER" id="PTHR13964">
    <property type="entry name" value="RBP-RELATED"/>
    <property type="match status" value="1"/>
</dbReference>
<dbReference type="InterPro" id="IPR051232">
    <property type="entry name" value="ARID/SWI1_ChromRemod"/>
</dbReference>
<evidence type="ECO:0000313" key="1">
    <source>
        <dbReference type="EMBL" id="KAK2098584.1"/>
    </source>
</evidence>
<dbReference type="PANTHER" id="PTHR13964:SF37">
    <property type="entry name" value="AT-RICH INTERACTIVE DOMAIN-CONTAINING PROTEIN 5B"/>
    <property type="match status" value="1"/>
</dbReference>
<dbReference type="EMBL" id="JASSZA010000011">
    <property type="protein sequence ID" value="KAK2098584.1"/>
    <property type="molecule type" value="Genomic_DNA"/>
</dbReference>
<accession>A0ABQ9UND7</accession>
<evidence type="ECO:0000313" key="2">
    <source>
        <dbReference type="Proteomes" id="UP001266305"/>
    </source>
</evidence>
<sequence>MKEGFIHAESGEDEEETNVIVLSYPQYCRYRSMLKRIQDKPSSILTDQFALALGGIAVVSRNPQILYCRDTFDHPTLIENESICDEFDLGMVSGVHCGLLNWIRHDSNSPGAAAGEMLQVDM</sequence>
<keyword evidence="2" id="KW-1185">Reference proteome</keyword>
<name>A0ABQ9UND7_SAGOE</name>
<proteinExistence type="predicted"/>
<comment type="caution">
    <text evidence="1">The sequence shown here is derived from an EMBL/GenBank/DDBJ whole genome shotgun (WGS) entry which is preliminary data.</text>
</comment>